<name>A4RTE9_OSTLU</name>
<dbReference type="eggNOG" id="KOG1716">
    <property type="taxonomic scope" value="Eukaryota"/>
</dbReference>
<evidence type="ECO:0000256" key="1">
    <source>
        <dbReference type="ARBA" id="ARBA00022801"/>
    </source>
</evidence>
<dbReference type="RefSeq" id="XP_001416085.1">
    <property type="nucleotide sequence ID" value="XM_001416048.1"/>
</dbReference>
<dbReference type="PANTHER" id="PTHR46642">
    <property type="entry name" value="DUAL SPECIFICITY PHOSPHATASE, SUBGROUP, CATALYTIC DOMAIN"/>
    <property type="match status" value="1"/>
</dbReference>
<dbReference type="InterPro" id="IPR016130">
    <property type="entry name" value="Tyr_Pase_AS"/>
</dbReference>
<evidence type="ECO:0000256" key="2">
    <source>
        <dbReference type="ARBA" id="ARBA00022912"/>
    </source>
</evidence>
<dbReference type="Pfam" id="PF00782">
    <property type="entry name" value="DSPc"/>
    <property type="match status" value="1"/>
</dbReference>
<dbReference type="KEGG" id="olu:OSTLU_119368"/>
<dbReference type="InterPro" id="IPR052832">
    <property type="entry name" value="Starch-Glucan_Phosphatase"/>
</dbReference>
<dbReference type="Gramene" id="ABO94377">
    <property type="protein sequence ID" value="ABO94377"/>
    <property type="gene ID" value="OSTLU_119368"/>
</dbReference>
<dbReference type="HOGENOM" id="CLU_085882_0_0_1"/>
<dbReference type="SMART" id="SM00195">
    <property type="entry name" value="DSPc"/>
    <property type="match status" value="1"/>
</dbReference>
<dbReference type="CDD" id="cd14526">
    <property type="entry name" value="DSP_laforin-like"/>
    <property type="match status" value="1"/>
</dbReference>
<keyword evidence="2" id="KW-0904">Protein phosphatase</keyword>
<protein>
    <submittedName>
        <fullName evidence="6">Dual specificity phosphatase, probable</fullName>
    </submittedName>
</protein>
<dbReference type="Proteomes" id="UP000001568">
    <property type="component" value="Chromosome 2"/>
</dbReference>
<sequence length="262" mass="29238">MTASMTHAIPSRAAGRPSRPSRARGGGGGAARSLSRKRTRQRAAADDDAYNAAMKAYSATPYEYKHELGLYYHRIRPNLIVGTQPTTAADIDRLRDVEGVTCVFNTQQDKDMEYWKVDFASVKRQIEKRGMKLERYPFVDFSADSLREGLPAAAAALDAAARRGETVYLHCTAGMGRSPGLAIAYMYWFLDAHDSLDGAYEALTSIRPCGPKKESIRAATCDILAAHSDEWPIKLLERELNEYEGARLSFGAKRMIRRKLRR</sequence>
<keyword evidence="1" id="KW-0378">Hydrolase</keyword>
<dbReference type="STRING" id="436017.A4RTE9"/>
<dbReference type="GO" id="GO:0005983">
    <property type="term" value="P:starch catabolic process"/>
    <property type="evidence" value="ECO:0007669"/>
    <property type="project" value="EnsemblPlants"/>
</dbReference>
<dbReference type="GO" id="GO:0004721">
    <property type="term" value="F:phosphoprotein phosphatase activity"/>
    <property type="evidence" value="ECO:0007669"/>
    <property type="project" value="UniProtKB-KW"/>
</dbReference>
<organism evidence="6 7">
    <name type="scientific">Ostreococcus lucimarinus (strain CCE9901)</name>
    <dbReference type="NCBI Taxonomy" id="436017"/>
    <lineage>
        <taxon>Eukaryota</taxon>
        <taxon>Viridiplantae</taxon>
        <taxon>Chlorophyta</taxon>
        <taxon>Mamiellophyceae</taxon>
        <taxon>Mamiellales</taxon>
        <taxon>Bathycoccaceae</taxon>
        <taxon>Ostreococcus</taxon>
    </lineage>
</organism>
<keyword evidence="3" id="KW-0119">Carbohydrate metabolism</keyword>
<dbReference type="Gene3D" id="3.90.190.10">
    <property type="entry name" value="Protein tyrosine phosphatase superfamily"/>
    <property type="match status" value="1"/>
</dbReference>
<accession>A4RTE9</accession>
<feature type="region of interest" description="Disordered" evidence="4">
    <location>
        <begin position="1"/>
        <end position="46"/>
    </location>
</feature>
<feature type="compositionally biased region" description="Low complexity" evidence="4">
    <location>
        <begin position="10"/>
        <end position="20"/>
    </location>
</feature>
<dbReference type="InterPro" id="IPR020422">
    <property type="entry name" value="TYR_PHOSPHATASE_DUAL_dom"/>
</dbReference>
<dbReference type="InterPro" id="IPR000387">
    <property type="entry name" value="Tyr_Pase_dom"/>
</dbReference>
<dbReference type="GO" id="GO:0009507">
    <property type="term" value="C:chloroplast"/>
    <property type="evidence" value="ECO:0007669"/>
    <property type="project" value="EnsemblPlants"/>
</dbReference>
<dbReference type="GO" id="GO:2001070">
    <property type="term" value="F:starch binding"/>
    <property type="evidence" value="ECO:0007669"/>
    <property type="project" value="EnsemblPlants"/>
</dbReference>
<feature type="domain" description="Tyrosine specific protein phosphatases" evidence="5">
    <location>
        <begin position="147"/>
        <end position="208"/>
    </location>
</feature>
<dbReference type="GO" id="GO:0050308">
    <property type="term" value="F:sugar-phosphatase activity"/>
    <property type="evidence" value="ECO:0007669"/>
    <property type="project" value="EnsemblPlants"/>
</dbReference>
<evidence type="ECO:0000256" key="4">
    <source>
        <dbReference type="SAM" id="MobiDB-lite"/>
    </source>
</evidence>
<dbReference type="InterPro" id="IPR000340">
    <property type="entry name" value="Dual-sp_phosphatase_cat-dom"/>
</dbReference>
<dbReference type="OMA" id="HHMRRPA"/>
<dbReference type="SUPFAM" id="SSF52799">
    <property type="entry name" value="(Phosphotyrosine protein) phosphatases II"/>
    <property type="match status" value="1"/>
</dbReference>
<dbReference type="PANTHER" id="PTHR46642:SF3">
    <property type="entry name" value="PHOSPHOGLUCAN PHOSPHATASE DSP4, CHLOROPLASTIC"/>
    <property type="match status" value="1"/>
</dbReference>
<evidence type="ECO:0000313" key="6">
    <source>
        <dbReference type="EMBL" id="ABO94377.1"/>
    </source>
</evidence>
<keyword evidence="7" id="KW-1185">Reference proteome</keyword>
<dbReference type="GeneID" id="5000453"/>
<dbReference type="OrthoDB" id="273181at2759"/>
<evidence type="ECO:0000256" key="3">
    <source>
        <dbReference type="ARBA" id="ARBA00023277"/>
    </source>
</evidence>
<dbReference type="InterPro" id="IPR045204">
    <property type="entry name" value="DSP_laforin-like"/>
</dbReference>
<reference evidence="6 7" key="1">
    <citation type="journal article" date="2007" name="Proc. Natl. Acad. Sci. U.S.A.">
        <title>The tiny eukaryote Ostreococcus provides genomic insights into the paradox of plankton speciation.</title>
        <authorList>
            <person name="Palenik B."/>
            <person name="Grimwood J."/>
            <person name="Aerts A."/>
            <person name="Rouze P."/>
            <person name="Salamov A."/>
            <person name="Putnam N."/>
            <person name="Dupont C."/>
            <person name="Jorgensen R."/>
            <person name="Derelle E."/>
            <person name="Rombauts S."/>
            <person name="Zhou K."/>
            <person name="Otillar R."/>
            <person name="Merchant S.S."/>
            <person name="Podell S."/>
            <person name="Gaasterland T."/>
            <person name="Napoli C."/>
            <person name="Gendler K."/>
            <person name="Manuell A."/>
            <person name="Tai V."/>
            <person name="Vallon O."/>
            <person name="Piganeau G."/>
            <person name="Jancek S."/>
            <person name="Heijde M."/>
            <person name="Jabbari K."/>
            <person name="Bowler C."/>
            <person name="Lohr M."/>
            <person name="Robbens S."/>
            <person name="Werner G."/>
            <person name="Dubchak I."/>
            <person name="Pazour G.J."/>
            <person name="Ren Q."/>
            <person name="Paulsen I."/>
            <person name="Delwiche C."/>
            <person name="Schmutz J."/>
            <person name="Rokhsar D."/>
            <person name="Van de Peer Y."/>
            <person name="Moreau H."/>
            <person name="Grigoriev I.V."/>
        </authorList>
    </citation>
    <scope>NUCLEOTIDE SEQUENCE [LARGE SCALE GENOMIC DNA]</scope>
    <source>
        <strain evidence="6 7">CCE9901</strain>
    </source>
</reference>
<dbReference type="AlphaFoldDB" id="A4RTE9"/>
<proteinExistence type="predicted"/>
<dbReference type="PROSITE" id="PS00383">
    <property type="entry name" value="TYR_PHOSPHATASE_1"/>
    <property type="match status" value="1"/>
</dbReference>
<evidence type="ECO:0000259" key="5">
    <source>
        <dbReference type="PROSITE" id="PS50056"/>
    </source>
</evidence>
<gene>
    <name evidence="6" type="primary">Dsp</name>
    <name evidence="6" type="ORF">OSTLU_119368</name>
</gene>
<evidence type="ECO:0000313" key="7">
    <source>
        <dbReference type="Proteomes" id="UP000001568"/>
    </source>
</evidence>
<dbReference type="InterPro" id="IPR029021">
    <property type="entry name" value="Prot-tyrosine_phosphatase-like"/>
</dbReference>
<dbReference type="PROSITE" id="PS50056">
    <property type="entry name" value="TYR_PHOSPHATASE_2"/>
    <property type="match status" value="1"/>
</dbReference>
<dbReference type="EMBL" id="CP000582">
    <property type="protein sequence ID" value="ABO94377.1"/>
    <property type="molecule type" value="Genomic_DNA"/>
</dbReference>